<gene>
    <name evidence="1" type="ORF">B0H17DRAFT_1145404</name>
</gene>
<evidence type="ECO:0000313" key="1">
    <source>
        <dbReference type="EMBL" id="KAJ7658993.1"/>
    </source>
</evidence>
<proteinExistence type="predicted"/>
<dbReference type="Proteomes" id="UP001221757">
    <property type="component" value="Unassembled WGS sequence"/>
</dbReference>
<evidence type="ECO:0000313" key="2">
    <source>
        <dbReference type="Proteomes" id="UP001221757"/>
    </source>
</evidence>
<accession>A0AAD7CR08</accession>
<comment type="caution">
    <text evidence="1">The sequence shown here is derived from an EMBL/GenBank/DDBJ whole genome shotgun (WGS) entry which is preliminary data.</text>
</comment>
<dbReference type="AlphaFoldDB" id="A0AAD7CR08"/>
<protein>
    <submittedName>
        <fullName evidence="1">Uncharacterized protein</fullName>
    </submittedName>
</protein>
<organism evidence="1 2">
    <name type="scientific">Mycena rosella</name>
    <name type="common">Pink bonnet</name>
    <name type="synonym">Agaricus rosellus</name>
    <dbReference type="NCBI Taxonomy" id="1033263"/>
    <lineage>
        <taxon>Eukaryota</taxon>
        <taxon>Fungi</taxon>
        <taxon>Dikarya</taxon>
        <taxon>Basidiomycota</taxon>
        <taxon>Agaricomycotina</taxon>
        <taxon>Agaricomycetes</taxon>
        <taxon>Agaricomycetidae</taxon>
        <taxon>Agaricales</taxon>
        <taxon>Marasmiineae</taxon>
        <taxon>Mycenaceae</taxon>
        <taxon>Mycena</taxon>
    </lineage>
</organism>
<sequence>MQPHIEKLGVYVFLQQHTRMVSILPTYTGGMEVDCVDLKVGKAHIVDDQRKGHQAQCLWIQRVWAYSSTLNGRLATYFGVRILRLKAPQSNSGHNPLANGNRPLLENATIGVIVSHVDINASASDERAPNSINAHPIGLEVLEEI</sequence>
<reference evidence="1" key="1">
    <citation type="submission" date="2023-03" db="EMBL/GenBank/DDBJ databases">
        <title>Massive genome expansion in bonnet fungi (Mycena s.s.) driven by repeated elements and novel gene families across ecological guilds.</title>
        <authorList>
            <consortium name="Lawrence Berkeley National Laboratory"/>
            <person name="Harder C.B."/>
            <person name="Miyauchi S."/>
            <person name="Viragh M."/>
            <person name="Kuo A."/>
            <person name="Thoen E."/>
            <person name="Andreopoulos B."/>
            <person name="Lu D."/>
            <person name="Skrede I."/>
            <person name="Drula E."/>
            <person name="Henrissat B."/>
            <person name="Morin E."/>
            <person name="Kohler A."/>
            <person name="Barry K."/>
            <person name="LaButti K."/>
            <person name="Morin E."/>
            <person name="Salamov A."/>
            <person name="Lipzen A."/>
            <person name="Mereny Z."/>
            <person name="Hegedus B."/>
            <person name="Baldrian P."/>
            <person name="Stursova M."/>
            <person name="Weitz H."/>
            <person name="Taylor A."/>
            <person name="Grigoriev I.V."/>
            <person name="Nagy L.G."/>
            <person name="Martin F."/>
            <person name="Kauserud H."/>
        </authorList>
    </citation>
    <scope>NUCLEOTIDE SEQUENCE</scope>
    <source>
        <strain evidence="1">CBHHK067</strain>
    </source>
</reference>
<dbReference type="EMBL" id="JARKIE010000273">
    <property type="protein sequence ID" value="KAJ7658993.1"/>
    <property type="molecule type" value="Genomic_DNA"/>
</dbReference>
<keyword evidence="2" id="KW-1185">Reference proteome</keyword>
<name>A0AAD7CR08_MYCRO</name>